<name>A0A1X6ZMH5_9RHOB</name>
<reference evidence="2 3" key="1">
    <citation type="submission" date="2017-03" db="EMBL/GenBank/DDBJ databases">
        <authorList>
            <person name="Afonso C.L."/>
            <person name="Miller P.J."/>
            <person name="Scott M.A."/>
            <person name="Spackman E."/>
            <person name="Goraichik I."/>
            <person name="Dimitrov K.M."/>
            <person name="Suarez D.L."/>
            <person name="Swayne D.E."/>
        </authorList>
    </citation>
    <scope>NUCLEOTIDE SEQUENCE [LARGE SCALE GENOMIC DNA]</scope>
    <source>
        <strain evidence="2 3">CECT 8367</strain>
    </source>
</reference>
<proteinExistence type="predicted"/>
<organism evidence="2 3">
    <name type="scientific">Limimaricola soesokkakensis</name>
    <dbReference type="NCBI Taxonomy" id="1343159"/>
    <lineage>
        <taxon>Bacteria</taxon>
        <taxon>Pseudomonadati</taxon>
        <taxon>Pseudomonadota</taxon>
        <taxon>Alphaproteobacteria</taxon>
        <taxon>Rhodobacterales</taxon>
        <taxon>Paracoccaceae</taxon>
        <taxon>Limimaricola</taxon>
    </lineage>
</organism>
<keyword evidence="4" id="KW-1185">Reference proteome</keyword>
<dbReference type="Proteomes" id="UP000193495">
    <property type="component" value="Unassembled WGS sequence"/>
</dbReference>
<dbReference type="AlphaFoldDB" id="A0A1X6ZMH5"/>
<dbReference type="Proteomes" id="UP000240624">
    <property type="component" value="Unassembled WGS sequence"/>
</dbReference>
<gene>
    <name evidence="1" type="ORF">CLV79_107115</name>
    <name evidence="2" type="ORF">LOS8367_02625</name>
</gene>
<sequence length="207" mass="21791">MISQAGARQSGVDGFGEVMSSLSRLRLDHLAAPLARAVDSYLADHARQLRALSRPEPLTAAEEAALASVGVGRGAGEPDLGPIMGVAVRLAAIQAGAIPLKAAAARLGVNDSRLRQRIKARTLYALRQPGGRGWMVPAFQFLGDAELPGLAQVLPVIREDIHPVELESFLTTPQPDLEDADGTAMRPVDWLAQGRDPGAVRALATGI</sequence>
<protein>
    <recommendedName>
        <fullName evidence="5">DNA-binding protein</fullName>
    </recommendedName>
</protein>
<dbReference type="RefSeq" id="WP_085896948.1">
    <property type="nucleotide sequence ID" value="NZ_FWFY01000008.1"/>
</dbReference>
<evidence type="ECO:0000313" key="3">
    <source>
        <dbReference type="Proteomes" id="UP000193495"/>
    </source>
</evidence>
<dbReference type="EMBL" id="FWFY01000008">
    <property type="protein sequence ID" value="SLN55525.1"/>
    <property type="molecule type" value="Genomic_DNA"/>
</dbReference>
<evidence type="ECO:0000313" key="2">
    <source>
        <dbReference type="EMBL" id="SLN55525.1"/>
    </source>
</evidence>
<evidence type="ECO:0008006" key="5">
    <source>
        <dbReference type="Google" id="ProtNLM"/>
    </source>
</evidence>
<reference evidence="1 4" key="2">
    <citation type="submission" date="2018-03" db="EMBL/GenBank/DDBJ databases">
        <title>Genomic Encyclopedia of Archaeal and Bacterial Type Strains, Phase II (KMG-II): from individual species to whole genera.</title>
        <authorList>
            <person name="Goeker M."/>
        </authorList>
    </citation>
    <scope>NUCLEOTIDE SEQUENCE [LARGE SCALE GENOMIC DNA]</scope>
    <source>
        <strain evidence="1 4">DSM 29956</strain>
    </source>
</reference>
<dbReference type="EMBL" id="PYGB01000007">
    <property type="protein sequence ID" value="PSK85885.1"/>
    <property type="molecule type" value="Genomic_DNA"/>
</dbReference>
<evidence type="ECO:0000313" key="4">
    <source>
        <dbReference type="Proteomes" id="UP000240624"/>
    </source>
</evidence>
<dbReference type="OrthoDB" id="7847081at2"/>
<evidence type="ECO:0000313" key="1">
    <source>
        <dbReference type="EMBL" id="PSK85885.1"/>
    </source>
</evidence>
<accession>A0A1X6ZMH5</accession>